<keyword evidence="2" id="KW-0812">Transmembrane</keyword>
<organism evidence="4 5">
    <name type="scientific">Aspergillus glaucus CBS 516.65</name>
    <dbReference type="NCBI Taxonomy" id="1160497"/>
    <lineage>
        <taxon>Eukaryota</taxon>
        <taxon>Fungi</taxon>
        <taxon>Dikarya</taxon>
        <taxon>Ascomycota</taxon>
        <taxon>Pezizomycotina</taxon>
        <taxon>Eurotiomycetes</taxon>
        <taxon>Eurotiomycetidae</taxon>
        <taxon>Eurotiales</taxon>
        <taxon>Aspergillaceae</taxon>
        <taxon>Aspergillus</taxon>
        <taxon>Aspergillus subgen. Aspergillus</taxon>
    </lineage>
</organism>
<evidence type="ECO:0000313" key="4">
    <source>
        <dbReference type="EMBL" id="OJJ83688.1"/>
    </source>
</evidence>
<dbReference type="RefSeq" id="XP_022400386.1">
    <property type="nucleotide sequence ID" value="XM_022548340.1"/>
</dbReference>
<keyword evidence="3" id="KW-0732">Signal</keyword>
<feature type="chain" id="PRO_5013245310" evidence="3">
    <location>
        <begin position="31"/>
        <end position="315"/>
    </location>
</feature>
<gene>
    <name evidence="4" type="ORF">ASPGLDRAFT_58747</name>
</gene>
<accession>A0A1L9VID2</accession>
<dbReference type="EMBL" id="KV878899">
    <property type="protein sequence ID" value="OJJ83688.1"/>
    <property type="molecule type" value="Genomic_DNA"/>
</dbReference>
<feature type="compositionally biased region" description="Polar residues" evidence="1">
    <location>
        <begin position="144"/>
        <end position="156"/>
    </location>
</feature>
<keyword evidence="2" id="KW-1133">Transmembrane helix</keyword>
<sequence>MMRSGLEKPGAIPFLALVVFSLLSLVPSLSWDWGSNWKNGWYTGSEVRPIGADFSRFVKDGSVDTRLRVRATSGQCWPWLCGDSLPRSRPAAVPSSFETASVLPNDAPTVYPWKHSSTLTRSIRAFTAFIQQLDGRQLLPSFSTRSVPPVETASSHPPSNLSDVPSLPLPSLRDDSFEQMVYDNNYTTLMINKTDTNPKLQFCDRFSGAWQQACLTVHDTVKTFSTSYDAIDSTYLPNSSIQPPVSPPSDTHQLKLPLQHNVSEPTVAPKTIPSANAAAVLSGDSQDAGSGRNPKQVRGSCMAIVIGLVVGIMWF</sequence>
<name>A0A1L9VID2_ASPGL</name>
<reference evidence="5" key="1">
    <citation type="journal article" date="2017" name="Genome Biol.">
        <title>Comparative genomics reveals high biological diversity and specific adaptations in the industrially and medically important fungal genus Aspergillus.</title>
        <authorList>
            <person name="de Vries R.P."/>
            <person name="Riley R."/>
            <person name="Wiebenga A."/>
            <person name="Aguilar-Osorio G."/>
            <person name="Amillis S."/>
            <person name="Uchima C.A."/>
            <person name="Anderluh G."/>
            <person name="Asadollahi M."/>
            <person name="Askin M."/>
            <person name="Barry K."/>
            <person name="Battaglia E."/>
            <person name="Bayram O."/>
            <person name="Benocci T."/>
            <person name="Braus-Stromeyer S.A."/>
            <person name="Caldana C."/>
            <person name="Canovas D."/>
            <person name="Cerqueira G.C."/>
            <person name="Chen F."/>
            <person name="Chen W."/>
            <person name="Choi C."/>
            <person name="Clum A."/>
            <person name="Dos Santos R.A."/>
            <person name="Damasio A.R."/>
            <person name="Diallinas G."/>
            <person name="Emri T."/>
            <person name="Fekete E."/>
            <person name="Flipphi M."/>
            <person name="Freyberg S."/>
            <person name="Gallo A."/>
            <person name="Gournas C."/>
            <person name="Habgood R."/>
            <person name="Hainaut M."/>
            <person name="Harispe M.L."/>
            <person name="Henrissat B."/>
            <person name="Hilden K.S."/>
            <person name="Hope R."/>
            <person name="Hossain A."/>
            <person name="Karabika E."/>
            <person name="Karaffa L."/>
            <person name="Karanyi Z."/>
            <person name="Krasevec N."/>
            <person name="Kuo A."/>
            <person name="Kusch H."/>
            <person name="LaButti K."/>
            <person name="Lagendijk E.L."/>
            <person name="Lapidus A."/>
            <person name="Levasseur A."/>
            <person name="Lindquist E."/>
            <person name="Lipzen A."/>
            <person name="Logrieco A.F."/>
            <person name="MacCabe A."/>
            <person name="Maekelae M.R."/>
            <person name="Malavazi I."/>
            <person name="Melin P."/>
            <person name="Meyer V."/>
            <person name="Mielnichuk N."/>
            <person name="Miskei M."/>
            <person name="Molnar A.P."/>
            <person name="Mule G."/>
            <person name="Ngan C.Y."/>
            <person name="Orejas M."/>
            <person name="Orosz E."/>
            <person name="Ouedraogo J.P."/>
            <person name="Overkamp K.M."/>
            <person name="Park H.-S."/>
            <person name="Perrone G."/>
            <person name="Piumi F."/>
            <person name="Punt P.J."/>
            <person name="Ram A.F."/>
            <person name="Ramon A."/>
            <person name="Rauscher S."/>
            <person name="Record E."/>
            <person name="Riano-Pachon D.M."/>
            <person name="Robert V."/>
            <person name="Roehrig J."/>
            <person name="Ruller R."/>
            <person name="Salamov A."/>
            <person name="Salih N.S."/>
            <person name="Samson R.A."/>
            <person name="Sandor E."/>
            <person name="Sanguinetti M."/>
            <person name="Schuetze T."/>
            <person name="Sepcic K."/>
            <person name="Shelest E."/>
            <person name="Sherlock G."/>
            <person name="Sophianopoulou V."/>
            <person name="Squina F.M."/>
            <person name="Sun H."/>
            <person name="Susca A."/>
            <person name="Todd R.B."/>
            <person name="Tsang A."/>
            <person name="Unkles S.E."/>
            <person name="van de Wiele N."/>
            <person name="van Rossen-Uffink D."/>
            <person name="Oliveira J.V."/>
            <person name="Vesth T.C."/>
            <person name="Visser J."/>
            <person name="Yu J.-H."/>
            <person name="Zhou M."/>
            <person name="Andersen M.R."/>
            <person name="Archer D.B."/>
            <person name="Baker S.E."/>
            <person name="Benoit I."/>
            <person name="Brakhage A.A."/>
            <person name="Braus G.H."/>
            <person name="Fischer R."/>
            <person name="Frisvad J.C."/>
            <person name="Goldman G.H."/>
            <person name="Houbraken J."/>
            <person name="Oakley B."/>
            <person name="Pocsi I."/>
            <person name="Scazzocchio C."/>
            <person name="Seiboth B."/>
            <person name="vanKuyk P.A."/>
            <person name="Wortman J."/>
            <person name="Dyer P.S."/>
            <person name="Grigoriev I.V."/>
        </authorList>
    </citation>
    <scope>NUCLEOTIDE SEQUENCE [LARGE SCALE GENOMIC DNA]</scope>
    <source>
        <strain evidence="5">CBS 516.65</strain>
    </source>
</reference>
<keyword evidence="2" id="KW-0472">Membrane</keyword>
<evidence type="ECO:0000256" key="2">
    <source>
        <dbReference type="SAM" id="Phobius"/>
    </source>
</evidence>
<evidence type="ECO:0000256" key="1">
    <source>
        <dbReference type="SAM" id="MobiDB-lite"/>
    </source>
</evidence>
<evidence type="ECO:0000313" key="5">
    <source>
        <dbReference type="Proteomes" id="UP000184300"/>
    </source>
</evidence>
<dbReference type="VEuPathDB" id="FungiDB:ASPGLDRAFT_58747"/>
<dbReference type="GeneID" id="34464600"/>
<keyword evidence="5" id="KW-1185">Reference proteome</keyword>
<feature type="region of interest" description="Disordered" evidence="1">
    <location>
        <begin position="144"/>
        <end position="168"/>
    </location>
</feature>
<dbReference type="OrthoDB" id="4344543at2759"/>
<dbReference type="AlphaFoldDB" id="A0A1L9VID2"/>
<feature type="transmembrane region" description="Helical" evidence="2">
    <location>
        <begin position="297"/>
        <end position="314"/>
    </location>
</feature>
<feature type="signal peptide" evidence="3">
    <location>
        <begin position="1"/>
        <end position="30"/>
    </location>
</feature>
<feature type="compositionally biased region" description="Low complexity" evidence="1">
    <location>
        <begin position="157"/>
        <end position="168"/>
    </location>
</feature>
<proteinExistence type="predicted"/>
<protein>
    <submittedName>
        <fullName evidence="4">Uncharacterized protein</fullName>
    </submittedName>
</protein>
<evidence type="ECO:0000256" key="3">
    <source>
        <dbReference type="SAM" id="SignalP"/>
    </source>
</evidence>
<dbReference type="Proteomes" id="UP000184300">
    <property type="component" value="Unassembled WGS sequence"/>
</dbReference>